<name>A0A3S5CKE3_9PLAT</name>
<keyword evidence="2" id="KW-1185">Reference proteome</keyword>
<dbReference type="Proteomes" id="UP000784294">
    <property type="component" value="Unassembled WGS sequence"/>
</dbReference>
<sequence>MVKGGRVDKKPTPSLTGINPPLRLTTILLTNIASHSSMHPPPLPSNYRASNRRSLPPSIHSTSNYSFTNSSGCGVQIRVKSCLCEWLAELLYPRRCCSLSAVANDTRAVVDYAFFPYAGPVMKRYIWSITVSCVGDPSKITDWPNARLTRRQAPVGRATCMLGHTDEFAWGCEPHAFRHCMADRLVCNPARLLPIRRR</sequence>
<evidence type="ECO:0000313" key="1">
    <source>
        <dbReference type="EMBL" id="VEL15608.1"/>
    </source>
</evidence>
<proteinExistence type="predicted"/>
<dbReference type="EMBL" id="CAAALY010025185">
    <property type="protein sequence ID" value="VEL15608.1"/>
    <property type="molecule type" value="Genomic_DNA"/>
</dbReference>
<evidence type="ECO:0000313" key="2">
    <source>
        <dbReference type="Proteomes" id="UP000784294"/>
    </source>
</evidence>
<accession>A0A3S5CKE3</accession>
<protein>
    <submittedName>
        <fullName evidence="1">Uncharacterized protein</fullName>
    </submittedName>
</protein>
<organism evidence="1 2">
    <name type="scientific">Protopolystoma xenopodis</name>
    <dbReference type="NCBI Taxonomy" id="117903"/>
    <lineage>
        <taxon>Eukaryota</taxon>
        <taxon>Metazoa</taxon>
        <taxon>Spiralia</taxon>
        <taxon>Lophotrochozoa</taxon>
        <taxon>Platyhelminthes</taxon>
        <taxon>Monogenea</taxon>
        <taxon>Polyopisthocotylea</taxon>
        <taxon>Polystomatidea</taxon>
        <taxon>Polystomatidae</taxon>
        <taxon>Protopolystoma</taxon>
    </lineage>
</organism>
<dbReference type="AlphaFoldDB" id="A0A3S5CKE3"/>
<reference evidence="1" key="1">
    <citation type="submission" date="2018-11" db="EMBL/GenBank/DDBJ databases">
        <authorList>
            <consortium name="Pathogen Informatics"/>
        </authorList>
    </citation>
    <scope>NUCLEOTIDE SEQUENCE</scope>
</reference>
<comment type="caution">
    <text evidence="1">The sequence shown here is derived from an EMBL/GenBank/DDBJ whole genome shotgun (WGS) entry which is preliminary data.</text>
</comment>
<gene>
    <name evidence="1" type="ORF">PXEA_LOCUS9048</name>
</gene>